<proteinExistence type="inferred from homology"/>
<dbReference type="Pfam" id="PF13249">
    <property type="entry name" value="SQHop_cyclase_N"/>
    <property type="match status" value="1"/>
</dbReference>
<evidence type="ECO:0000256" key="1">
    <source>
        <dbReference type="ARBA" id="ARBA00009755"/>
    </source>
</evidence>
<accession>A0ABV2AF97</accession>
<dbReference type="InterPro" id="IPR032697">
    <property type="entry name" value="SQ_cyclase_N"/>
</dbReference>
<feature type="domain" description="Squalene cyclase N-terminal" evidence="2">
    <location>
        <begin position="8"/>
        <end position="192"/>
    </location>
</feature>
<dbReference type="SUPFAM" id="SSF48239">
    <property type="entry name" value="Terpenoid cyclases/Protein prenyltransferases"/>
    <property type="match status" value="1"/>
</dbReference>
<keyword evidence="4" id="KW-1185">Reference proteome</keyword>
<comment type="similarity">
    <text evidence="1">Belongs to the terpene cyclase/mutase family.</text>
</comment>
<dbReference type="Proteomes" id="UP001439008">
    <property type="component" value="Unassembled WGS sequence"/>
</dbReference>
<dbReference type="PANTHER" id="PTHR11764">
    <property type="entry name" value="TERPENE CYCLASE/MUTASE FAMILY MEMBER"/>
    <property type="match status" value="1"/>
</dbReference>
<protein>
    <recommendedName>
        <fullName evidence="2">Squalene cyclase N-terminal domain-containing protein</fullName>
    </recommendedName>
</protein>
<dbReference type="InterPro" id="IPR008930">
    <property type="entry name" value="Terpenoid_cyclase/PrenylTrfase"/>
</dbReference>
<organism evidence="3 4">
    <name type="scientific">Bonamia ostreae</name>
    <dbReference type="NCBI Taxonomy" id="126728"/>
    <lineage>
        <taxon>Eukaryota</taxon>
        <taxon>Sar</taxon>
        <taxon>Rhizaria</taxon>
        <taxon>Endomyxa</taxon>
        <taxon>Ascetosporea</taxon>
        <taxon>Haplosporida</taxon>
        <taxon>Bonamia</taxon>
    </lineage>
</organism>
<evidence type="ECO:0000313" key="3">
    <source>
        <dbReference type="EMBL" id="MES1918356.1"/>
    </source>
</evidence>
<dbReference type="EMBL" id="JBDODL010000047">
    <property type="protein sequence ID" value="MES1918356.1"/>
    <property type="molecule type" value="Genomic_DNA"/>
</dbReference>
<evidence type="ECO:0000313" key="4">
    <source>
        <dbReference type="Proteomes" id="UP001439008"/>
    </source>
</evidence>
<dbReference type="PANTHER" id="PTHR11764:SF20">
    <property type="entry name" value="LANOSTEROL SYNTHASE"/>
    <property type="match status" value="1"/>
</dbReference>
<sequence length="213" mass="25143">MFLLPNFIIVFNITRTPIETRKKELMTQYIKNHQNEDGGWGTHIQSENSTMFGSVMNYIAARLLGNSQKSNWLQRAKRFIHKNGGAIQAPPWAKFWMSVLGVYEWVGINSILPELWVLPECLPFHPSRWWCHCRMVYLPMAYIYANKIKRKETATTKAIKDEIFTTPYNKVNWIQNRSSVSELDDFYKLLTQNFYIKVKQSSTQDMLYDNQFL</sequence>
<dbReference type="Gene3D" id="1.50.10.20">
    <property type="match status" value="1"/>
</dbReference>
<comment type="caution">
    <text evidence="3">The sequence shown here is derived from an EMBL/GenBank/DDBJ whole genome shotgun (WGS) entry which is preliminary data.</text>
</comment>
<name>A0ABV2AF97_9EUKA</name>
<gene>
    <name evidence="3" type="ORF">MHBO_000334</name>
</gene>
<dbReference type="InterPro" id="IPR018333">
    <property type="entry name" value="Squalene_cyclase"/>
</dbReference>
<evidence type="ECO:0000259" key="2">
    <source>
        <dbReference type="Pfam" id="PF13249"/>
    </source>
</evidence>
<reference evidence="3 4" key="1">
    <citation type="journal article" date="2024" name="BMC Biol.">
        <title>Comparative genomics of Ascetosporea gives new insight into the evolutionary basis for animal parasitism in Rhizaria.</title>
        <authorList>
            <person name="Hiltunen Thoren M."/>
            <person name="Onut-Brannstrom I."/>
            <person name="Alfjorden A."/>
            <person name="Peckova H."/>
            <person name="Swords F."/>
            <person name="Hooper C."/>
            <person name="Holzer A.S."/>
            <person name="Bass D."/>
            <person name="Burki F."/>
        </authorList>
    </citation>
    <scope>NUCLEOTIDE SEQUENCE [LARGE SCALE GENOMIC DNA]</scope>
    <source>
        <strain evidence="3">20-A016</strain>
    </source>
</reference>